<dbReference type="Proteomes" id="UP001179121">
    <property type="component" value="Chromosome"/>
</dbReference>
<dbReference type="RefSeq" id="WP_289266689.1">
    <property type="nucleotide sequence ID" value="NZ_OX365700.1"/>
</dbReference>
<dbReference type="EMBL" id="OX365700">
    <property type="protein sequence ID" value="CAI4029652.1"/>
    <property type="molecule type" value="Genomic_DNA"/>
</dbReference>
<reference evidence="1" key="1">
    <citation type="submission" date="2022-10" db="EMBL/GenBank/DDBJ databases">
        <authorList>
            <person name="Koch H."/>
        </authorList>
    </citation>
    <scope>NUCLEOTIDE SEQUENCE</scope>
    <source>
        <strain evidence="1">DNF</strain>
    </source>
</reference>
<sequence>MKPTFNQAMWRAGLVAAILLLPVSGESGSVVPRDGWLEELTGFVVAQQGAALVNGESTRFEIYLDQLHVVRHAYENGDQERTYAAMNRFMDMLESRDGGISAKVADAIWDYCYQVTPPALHDVKRHKQWWDKTVNWDEFFWGDG</sequence>
<organism evidence="1 2">
    <name type="scientific">Nitrospira tepida</name>
    <dbReference type="NCBI Taxonomy" id="2973512"/>
    <lineage>
        <taxon>Bacteria</taxon>
        <taxon>Pseudomonadati</taxon>
        <taxon>Nitrospirota</taxon>
        <taxon>Nitrospiria</taxon>
        <taxon>Nitrospirales</taxon>
        <taxon>Nitrospiraceae</taxon>
        <taxon>Nitrospira</taxon>
    </lineage>
</organism>
<name>A0AA86MSC8_9BACT</name>
<proteinExistence type="predicted"/>
<evidence type="ECO:0000313" key="2">
    <source>
        <dbReference type="Proteomes" id="UP001179121"/>
    </source>
</evidence>
<keyword evidence="2" id="KW-1185">Reference proteome</keyword>
<protein>
    <submittedName>
        <fullName evidence="1">Uncharacterized protein</fullName>
    </submittedName>
</protein>
<gene>
    <name evidence="1" type="ORF">DNFV4_00070</name>
</gene>
<evidence type="ECO:0000313" key="1">
    <source>
        <dbReference type="EMBL" id="CAI4029652.1"/>
    </source>
</evidence>
<dbReference type="KEGG" id="nti:DNFV4_00070"/>
<dbReference type="AlphaFoldDB" id="A0AA86MSC8"/>
<accession>A0AA86MSC8</accession>